<proteinExistence type="predicted"/>
<reference evidence="2 3" key="1">
    <citation type="journal article" date="2024" name="Commun. Biol.">
        <title>Comparative genomic analysis of thermophilic fungi reveals convergent evolutionary adaptations and gene losses.</title>
        <authorList>
            <person name="Steindorff A.S."/>
            <person name="Aguilar-Pontes M.V."/>
            <person name="Robinson A.J."/>
            <person name="Andreopoulos B."/>
            <person name="LaButti K."/>
            <person name="Kuo A."/>
            <person name="Mondo S."/>
            <person name="Riley R."/>
            <person name="Otillar R."/>
            <person name="Haridas S."/>
            <person name="Lipzen A."/>
            <person name="Grimwood J."/>
            <person name="Schmutz J."/>
            <person name="Clum A."/>
            <person name="Reid I.D."/>
            <person name="Moisan M.C."/>
            <person name="Butler G."/>
            <person name="Nguyen T.T.M."/>
            <person name="Dewar K."/>
            <person name="Conant G."/>
            <person name="Drula E."/>
            <person name="Henrissat B."/>
            <person name="Hansel C."/>
            <person name="Singer S."/>
            <person name="Hutchinson M.I."/>
            <person name="de Vries R.P."/>
            <person name="Natvig D.O."/>
            <person name="Powell A.J."/>
            <person name="Tsang A."/>
            <person name="Grigoriev I.V."/>
        </authorList>
    </citation>
    <scope>NUCLEOTIDE SEQUENCE [LARGE SCALE GENOMIC DNA]</scope>
    <source>
        <strain evidence="2 3">CBS 494.80</strain>
    </source>
</reference>
<name>A0ABR4CWY6_9HELO</name>
<evidence type="ECO:0000313" key="2">
    <source>
        <dbReference type="EMBL" id="KAL2073971.1"/>
    </source>
</evidence>
<protein>
    <recommendedName>
        <fullName evidence="4">J domain-containing protein</fullName>
    </recommendedName>
</protein>
<comment type="caution">
    <text evidence="2">The sequence shown here is derived from an EMBL/GenBank/DDBJ whole genome shotgun (WGS) entry which is preliminary data.</text>
</comment>
<evidence type="ECO:0000256" key="1">
    <source>
        <dbReference type="SAM" id="MobiDB-lite"/>
    </source>
</evidence>
<feature type="region of interest" description="Disordered" evidence="1">
    <location>
        <begin position="198"/>
        <end position="228"/>
    </location>
</feature>
<gene>
    <name evidence="2" type="ORF">VTL71DRAFT_7749</name>
</gene>
<feature type="compositionally biased region" description="Polar residues" evidence="1">
    <location>
        <begin position="313"/>
        <end position="342"/>
    </location>
</feature>
<evidence type="ECO:0000313" key="3">
    <source>
        <dbReference type="Proteomes" id="UP001595075"/>
    </source>
</evidence>
<accession>A0ABR4CWY6</accession>
<evidence type="ECO:0008006" key="4">
    <source>
        <dbReference type="Google" id="ProtNLM"/>
    </source>
</evidence>
<dbReference type="Proteomes" id="UP001595075">
    <property type="component" value="Unassembled WGS sequence"/>
</dbReference>
<feature type="region of interest" description="Disordered" evidence="1">
    <location>
        <begin position="305"/>
        <end position="342"/>
    </location>
</feature>
<organism evidence="2 3">
    <name type="scientific">Oculimacula yallundae</name>
    <dbReference type="NCBI Taxonomy" id="86028"/>
    <lineage>
        <taxon>Eukaryota</taxon>
        <taxon>Fungi</taxon>
        <taxon>Dikarya</taxon>
        <taxon>Ascomycota</taxon>
        <taxon>Pezizomycotina</taxon>
        <taxon>Leotiomycetes</taxon>
        <taxon>Helotiales</taxon>
        <taxon>Ploettnerulaceae</taxon>
        <taxon>Oculimacula</taxon>
    </lineage>
</organism>
<dbReference type="EMBL" id="JAZHXI010000002">
    <property type="protein sequence ID" value="KAL2073971.1"/>
    <property type="molecule type" value="Genomic_DNA"/>
</dbReference>
<keyword evidence="3" id="KW-1185">Reference proteome</keyword>
<sequence length="464" mass="51699">MIYQIISSHLHARLGSVHRNFDHLLQFEANPFQSLPKHGAIRQGNLREDIMHTMAFLYIFHEPEVLTSCSRLVIGTSIAYNGFFWVHSPQLDILANETLSEMTTSSYRATDNASKKKLFDPYEALGVPKDPTDKVVSERAAEIFSEAYRDIHPDFDFDTANLAWESLVVAFETNKTPKRIEKVPPPEVMTDEDWERNYDEDRTEGLPIPSPPRRVVRGQNGERDSGEQFSFDAESFQFKLFGKRYEPATEPAPIDEVEEIEDPRIKKHALGESARITTSNRNAAMVVKKETASSSSPGILSSIMAQEEAAKSPSPSLSPVNSFQASAPQSSTRGETNSSPVKQQLALRLDFKRQSRPPTQRFSASPFTVQSWPTAKLRSTPPPPPPPLAAPTMVLINRALQPSPLPAYTNTYGNSGSQQHTAPQIVRHSFSVSSPEAAVAIFFNMMHPAPNNPNDPNSSTRRNT</sequence>